<name>A0A8E2JTY8_9PEZI</name>
<keyword evidence="3" id="KW-1185">Reference proteome</keyword>
<protein>
    <submittedName>
        <fullName evidence="2">Uncharacterized protein</fullName>
    </submittedName>
</protein>
<gene>
    <name evidence="2" type="ORF">AOQ84DRAFT_404050</name>
</gene>
<evidence type="ECO:0000313" key="2">
    <source>
        <dbReference type="EMBL" id="OCL09575.1"/>
    </source>
</evidence>
<reference evidence="2 3" key="1">
    <citation type="journal article" date="2016" name="Nat. Commun.">
        <title>Ectomycorrhizal ecology is imprinted in the genome of the dominant symbiotic fungus Cenococcum geophilum.</title>
        <authorList>
            <consortium name="DOE Joint Genome Institute"/>
            <person name="Peter M."/>
            <person name="Kohler A."/>
            <person name="Ohm R.A."/>
            <person name="Kuo A."/>
            <person name="Krutzmann J."/>
            <person name="Morin E."/>
            <person name="Arend M."/>
            <person name="Barry K.W."/>
            <person name="Binder M."/>
            <person name="Choi C."/>
            <person name="Clum A."/>
            <person name="Copeland A."/>
            <person name="Grisel N."/>
            <person name="Haridas S."/>
            <person name="Kipfer T."/>
            <person name="LaButti K."/>
            <person name="Lindquist E."/>
            <person name="Lipzen A."/>
            <person name="Maire R."/>
            <person name="Meier B."/>
            <person name="Mihaltcheva S."/>
            <person name="Molinier V."/>
            <person name="Murat C."/>
            <person name="Poggeler S."/>
            <person name="Quandt C.A."/>
            <person name="Sperisen C."/>
            <person name="Tritt A."/>
            <person name="Tisserant E."/>
            <person name="Crous P.W."/>
            <person name="Henrissat B."/>
            <person name="Nehls U."/>
            <person name="Egli S."/>
            <person name="Spatafora J.W."/>
            <person name="Grigoriev I.V."/>
            <person name="Martin F.M."/>
        </authorList>
    </citation>
    <scope>NUCLEOTIDE SEQUENCE [LARGE SCALE GENOMIC DNA]</scope>
    <source>
        <strain evidence="2 3">CBS 207.34</strain>
    </source>
</reference>
<sequence length="166" mass="16346">MFASKIAALGFALISLVGAFPNIAPRAEPESDCLAAPTVVLTVTVVPDWCTSSGFPLSSAPAPVTSYVAPSASSEAPAQSSAMIRSSALVASIPETPVVSATSTGAVESSAVSSKPASTIVNTSVAPTESQPQPSVPVATTNAAPMIQLNAAMVGFIAAGAFAALV</sequence>
<accession>A0A8E2JTY8</accession>
<proteinExistence type="predicted"/>
<organism evidence="2 3">
    <name type="scientific">Glonium stellatum</name>
    <dbReference type="NCBI Taxonomy" id="574774"/>
    <lineage>
        <taxon>Eukaryota</taxon>
        <taxon>Fungi</taxon>
        <taxon>Dikarya</taxon>
        <taxon>Ascomycota</taxon>
        <taxon>Pezizomycotina</taxon>
        <taxon>Dothideomycetes</taxon>
        <taxon>Pleosporomycetidae</taxon>
        <taxon>Gloniales</taxon>
        <taxon>Gloniaceae</taxon>
        <taxon>Glonium</taxon>
    </lineage>
</organism>
<dbReference type="Proteomes" id="UP000250140">
    <property type="component" value="Unassembled WGS sequence"/>
</dbReference>
<evidence type="ECO:0000256" key="1">
    <source>
        <dbReference type="SAM" id="SignalP"/>
    </source>
</evidence>
<feature type="chain" id="PRO_5034728775" evidence="1">
    <location>
        <begin position="20"/>
        <end position="166"/>
    </location>
</feature>
<dbReference type="AlphaFoldDB" id="A0A8E2JTY8"/>
<keyword evidence="1" id="KW-0732">Signal</keyword>
<dbReference type="EMBL" id="KV749399">
    <property type="protein sequence ID" value="OCL09575.1"/>
    <property type="molecule type" value="Genomic_DNA"/>
</dbReference>
<feature type="signal peptide" evidence="1">
    <location>
        <begin position="1"/>
        <end position="19"/>
    </location>
</feature>
<dbReference type="OrthoDB" id="10501376at2759"/>
<evidence type="ECO:0000313" key="3">
    <source>
        <dbReference type="Proteomes" id="UP000250140"/>
    </source>
</evidence>